<comment type="caution">
    <text evidence="4">The sequence shown here is derived from an EMBL/GenBank/DDBJ whole genome shotgun (WGS) entry which is preliminary data.</text>
</comment>
<protein>
    <recommendedName>
        <fullName evidence="3">Serine aminopeptidase S33 domain-containing protein</fullName>
    </recommendedName>
</protein>
<proteinExistence type="predicted"/>
<feature type="transmembrane region" description="Helical" evidence="1">
    <location>
        <begin position="769"/>
        <end position="791"/>
    </location>
</feature>
<dbReference type="EMBL" id="BLQM01000207">
    <property type="protein sequence ID" value="GMH75389.1"/>
    <property type="molecule type" value="Genomic_DNA"/>
</dbReference>
<evidence type="ECO:0000256" key="1">
    <source>
        <dbReference type="SAM" id="Phobius"/>
    </source>
</evidence>
<dbReference type="Gene3D" id="3.40.50.1820">
    <property type="entry name" value="alpha/beta hydrolase"/>
    <property type="match status" value="1"/>
</dbReference>
<organism evidence="4 5">
    <name type="scientific">Triparma laevis f. inornata</name>
    <dbReference type="NCBI Taxonomy" id="1714386"/>
    <lineage>
        <taxon>Eukaryota</taxon>
        <taxon>Sar</taxon>
        <taxon>Stramenopiles</taxon>
        <taxon>Ochrophyta</taxon>
        <taxon>Bolidophyceae</taxon>
        <taxon>Parmales</taxon>
        <taxon>Triparmaceae</taxon>
        <taxon>Triparma</taxon>
    </lineage>
</organism>
<feature type="signal peptide" evidence="2">
    <location>
        <begin position="1"/>
        <end position="25"/>
    </location>
</feature>
<evidence type="ECO:0000313" key="4">
    <source>
        <dbReference type="EMBL" id="GMH75389.1"/>
    </source>
</evidence>
<evidence type="ECO:0000259" key="3">
    <source>
        <dbReference type="Pfam" id="PF12146"/>
    </source>
</evidence>
<sequence>MFSPFLKGCLGLVIIGMGLIHSSHASPTATDCSTEMNEDWKSLVCRETADNVDSDCLSTRWLPSSATTGLVVLMHGYTACPESFNDLATRLQSEGYAVFNVRTVGHGIEYEHCPTEEDCVNKDNVASLPVHADEYLAWVDEVNKAVRTEATALGVLDKVSVVGLSLGSALGTAAMIRDQDLYQRAVVYPPFYGVSVPDVDRSVQDCSGTKDECIENFINSLVGSVGDEGTGGTSSTNDLATFFASVLNDFITGDTLEGGYASIQSTLRPWAGETSARPTGLSKTGICNFRIKNLLAVHAIGEYALAGASSGKILSEVQFVPVERDGYTRNGMVAQAAKGVNFMINGLQEKSHMCIYRVKDNCDVATNGNEFITTGTPFGDGTYSWDGTMDNCQVQNLNALPSNSFAQADEMVSVLLNCDTASITDEKLSAIAKDLSKVRNSVERSDELIMRCLNVAAGFSELTLQPVKNADVSDSHELGLFGSPAACSKVVMMVKNREIVSLASDETIYVKSATHFDEEGEEVSDSCPVEAKWDTSSSNLNQYYYGPFDSATSSSEAWIGFKEQYAHACEECGRTSGSGKDVSMYNYKWNENVGKRDFWEDEGKGWNEVISWWKWCPLGYERDSWKWWKAKCVIGDSTKFLGETCEDKDQCDNGFVRGLVDVTCAPTVNDENDPDWKCVFDEVANEVSPYASTCSCIGLIWCISDDCGGNQCVLSTMDMKKHCKYSDEPLFQWDQILGGSGSCSNCRASDSSCEAYGGASKYGTDIESIAIVSGSGAVGAAAVLGLAYFGLQRRKLKKMESEAQGRRKKMEIEVQGVV</sequence>
<gene>
    <name evidence="4" type="ORF">TL16_g06748</name>
</gene>
<accession>A0A9W7API0</accession>
<reference evidence="5" key="1">
    <citation type="journal article" date="2023" name="Commun. Biol.">
        <title>Genome analysis of Parmales, the sister group of diatoms, reveals the evolutionary specialization of diatoms from phago-mixotrophs to photoautotrophs.</title>
        <authorList>
            <person name="Ban H."/>
            <person name="Sato S."/>
            <person name="Yoshikawa S."/>
            <person name="Yamada K."/>
            <person name="Nakamura Y."/>
            <person name="Ichinomiya M."/>
            <person name="Sato N."/>
            <person name="Blanc-Mathieu R."/>
            <person name="Endo H."/>
            <person name="Kuwata A."/>
            <person name="Ogata H."/>
        </authorList>
    </citation>
    <scope>NUCLEOTIDE SEQUENCE [LARGE SCALE GENOMIC DNA]</scope>
</reference>
<evidence type="ECO:0000313" key="5">
    <source>
        <dbReference type="Proteomes" id="UP001162640"/>
    </source>
</evidence>
<evidence type="ECO:0000256" key="2">
    <source>
        <dbReference type="SAM" id="SignalP"/>
    </source>
</evidence>
<dbReference type="InterPro" id="IPR022742">
    <property type="entry name" value="Hydrolase_4"/>
</dbReference>
<feature type="domain" description="Serine aminopeptidase S33" evidence="3">
    <location>
        <begin position="68"/>
        <end position="197"/>
    </location>
</feature>
<keyword evidence="1" id="KW-0812">Transmembrane</keyword>
<name>A0A9W7API0_9STRA</name>
<dbReference type="InterPro" id="IPR029058">
    <property type="entry name" value="AB_hydrolase_fold"/>
</dbReference>
<dbReference type="AlphaFoldDB" id="A0A9W7API0"/>
<keyword evidence="1" id="KW-1133">Transmembrane helix</keyword>
<keyword evidence="1" id="KW-0472">Membrane</keyword>
<dbReference type="SUPFAM" id="SSF53474">
    <property type="entry name" value="alpha/beta-Hydrolases"/>
    <property type="match status" value="1"/>
</dbReference>
<dbReference type="Pfam" id="PF12146">
    <property type="entry name" value="Hydrolase_4"/>
    <property type="match status" value="1"/>
</dbReference>
<dbReference type="Proteomes" id="UP001162640">
    <property type="component" value="Unassembled WGS sequence"/>
</dbReference>
<keyword evidence="2" id="KW-0732">Signal</keyword>
<feature type="chain" id="PRO_5040888952" description="Serine aminopeptidase S33 domain-containing protein" evidence="2">
    <location>
        <begin position="26"/>
        <end position="818"/>
    </location>
</feature>